<keyword evidence="2" id="KW-1185">Reference proteome</keyword>
<sequence>MDFFPIRLRPWLPFASKVKVIDPFCWAFYTDQGRDSSRQIEIQPVPKMGNWSWPTDRHLGPFLIHRMLGGSHKGVRQIRKRSRNWILRGRGIDGHYFKLQKVLWSRNSY</sequence>
<protein>
    <submittedName>
        <fullName evidence="1">Uncharacterized protein</fullName>
    </submittedName>
</protein>
<gene>
    <name evidence="1" type="ORF">CEXT_329241</name>
</gene>
<dbReference type="AlphaFoldDB" id="A0AAV4U801"/>
<name>A0AAV4U801_CAEEX</name>
<comment type="caution">
    <text evidence="1">The sequence shown here is derived from an EMBL/GenBank/DDBJ whole genome shotgun (WGS) entry which is preliminary data.</text>
</comment>
<reference evidence="1 2" key="1">
    <citation type="submission" date="2021-06" db="EMBL/GenBank/DDBJ databases">
        <title>Caerostris extrusa draft genome.</title>
        <authorList>
            <person name="Kono N."/>
            <person name="Arakawa K."/>
        </authorList>
    </citation>
    <scope>NUCLEOTIDE SEQUENCE [LARGE SCALE GENOMIC DNA]</scope>
</reference>
<dbReference type="Proteomes" id="UP001054945">
    <property type="component" value="Unassembled WGS sequence"/>
</dbReference>
<evidence type="ECO:0000313" key="2">
    <source>
        <dbReference type="Proteomes" id="UP001054945"/>
    </source>
</evidence>
<evidence type="ECO:0000313" key="1">
    <source>
        <dbReference type="EMBL" id="GIY53851.1"/>
    </source>
</evidence>
<proteinExistence type="predicted"/>
<organism evidence="1 2">
    <name type="scientific">Caerostris extrusa</name>
    <name type="common">Bark spider</name>
    <name type="synonym">Caerostris bankana</name>
    <dbReference type="NCBI Taxonomy" id="172846"/>
    <lineage>
        <taxon>Eukaryota</taxon>
        <taxon>Metazoa</taxon>
        <taxon>Ecdysozoa</taxon>
        <taxon>Arthropoda</taxon>
        <taxon>Chelicerata</taxon>
        <taxon>Arachnida</taxon>
        <taxon>Araneae</taxon>
        <taxon>Araneomorphae</taxon>
        <taxon>Entelegynae</taxon>
        <taxon>Araneoidea</taxon>
        <taxon>Araneidae</taxon>
        <taxon>Caerostris</taxon>
    </lineage>
</organism>
<accession>A0AAV4U801</accession>
<dbReference type="EMBL" id="BPLR01012415">
    <property type="protein sequence ID" value="GIY53851.1"/>
    <property type="molecule type" value="Genomic_DNA"/>
</dbReference>